<keyword evidence="2" id="KW-0810">Translation regulation</keyword>
<dbReference type="Proteomes" id="UP000663760">
    <property type="component" value="Chromosome 3"/>
</dbReference>
<feature type="repeat" description="Pumilio" evidence="3">
    <location>
        <begin position="112"/>
        <end position="148"/>
    </location>
</feature>
<dbReference type="Pfam" id="PF00806">
    <property type="entry name" value="PUF"/>
    <property type="match status" value="1"/>
</dbReference>
<dbReference type="SUPFAM" id="SSF48371">
    <property type="entry name" value="ARM repeat"/>
    <property type="match status" value="1"/>
</dbReference>
<keyword evidence="5" id="KW-1185">Reference proteome</keyword>
<accession>A0A7I8K6Q0</accession>
<gene>
    <name evidence="4" type="ORF">SI8410_03004080</name>
</gene>
<dbReference type="PANTHER" id="PTHR12537">
    <property type="entry name" value="RNA BINDING PROTEIN PUMILIO-RELATED"/>
    <property type="match status" value="1"/>
</dbReference>
<dbReference type="InterPro" id="IPR001313">
    <property type="entry name" value="Pumilio_RNA-bd_rpt"/>
</dbReference>
<dbReference type="GO" id="GO:0005737">
    <property type="term" value="C:cytoplasm"/>
    <property type="evidence" value="ECO:0007669"/>
    <property type="project" value="TreeGrafter"/>
</dbReference>
<evidence type="ECO:0000313" key="4">
    <source>
        <dbReference type="EMBL" id="CAA7393316.1"/>
    </source>
</evidence>
<evidence type="ECO:0000256" key="3">
    <source>
        <dbReference type="PROSITE-ProRule" id="PRU00317"/>
    </source>
</evidence>
<dbReference type="AlphaFoldDB" id="A0A7I8K6Q0"/>
<reference evidence="4" key="1">
    <citation type="submission" date="2020-02" db="EMBL/GenBank/DDBJ databases">
        <authorList>
            <person name="Scholz U."/>
            <person name="Mascher M."/>
            <person name="Fiebig A."/>
        </authorList>
    </citation>
    <scope>NUCLEOTIDE SEQUENCE</scope>
</reference>
<evidence type="ECO:0000256" key="2">
    <source>
        <dbReference type="ARBA" id="ARBA00022845"/>
    </source>
</evidence>
<dbReference type="InterPro" id="IPR016024">
    <property type="entry name" value="ARM-type_fold"/>
</dbReference>
<organism evidence="4 5">
    <name type="scientific">Spirodela intermedia</name>
    <name type="common">Intermediate duckweed</name>
    <dbReference type="NCBI Taxonomy" id="51605"/>
    <lineage>
        <taxon>Eukaryota</taxon>
        <taxon>Viridiplantae</taxon>
        <taxon>Streptophyta</taxon>
        <taxon>Embryophyta</taxon>
        <taxon>Tracheophyta</taxon>
        <taxon>Spermatophyta</taxon>
        <taxon>Magnoliopsida</taxon>
        <taxon>Liliopsida</taxon>
        <taxon>Araceae</taxon>
        <taxon>Lemnoideae</taxon>
        <taxon>Spirodela</taxon>
    </lineage>
</organism>
<dbReference type="PROSITE" id="PS50302">
    <property type="entry name" value="PUM"/>
    <property type="match status" value="1"/>
</dbReference>
<name>A0A7I8K6Q0_SPIIN</name>
<dbReference type="GO" id="GO:0006417">
    <property type="term" value="P:regulation of translation"/>
    <property type="evidence" value="ECO:0007669"/>
    <property type="project" value="UniProtKB-KW"/>
</dbReference>
<sequence length="212" mass="23928">MGLAKPPKIAKVSLLQGQLFNPAKNALGRRRGAGLLLRSPSWCLSKCAETLKRSSRCVSLIKIIDHAPAAIKYEILSKIILHYPCLAYDPYRHKRRLRLLEFDYYEERLSLKLRNHLLQLSTQKSGSHVVEKCLASTSGRLLLEALASHKMLLQIAQNSNGKYAVNAVLRISKKVVEALRIHFWSLKHHPHRRYIYKNVIDGGGGGTMSPSK</sequence>
<evidence type="ECO:0000313" key="5">
    <source>
        <dbReference type="Proteomes" id="UP000663760"/>
    </source>
</evidence>
<proteinExistence type="predicted"/>
<dbReference type="GO" id="GO:0003729">
    <property type="term" value="F:mRNA binding"/>
    <property type="evidence" value="ECO:0007669"/>
    <property type="project" value="TreeGrafter"/>
</dbReference>
<dbReference type="PANTHER" id="PTHR12537:SF137">
    <property type="entry name" value="PUMILIO HOMOLOG 16-RELATED"/>
    <property type="match status" value="1"/>
</dbReference>
<evidence type="ECO:0000256" key="1">
    <source>
        <dbReference type="ARBA" id="ARBA00022737"/>
    </source>
</evidence>
<dbReference type="EMBL" id="LR746266">
    <property type="protein sequence ID" value="CAA7393316.1"/>
    <property type="molecule type" value="Genomic_DNA"/>
</dbReference>
<dbReference type="InterPro" id="IPR011989">
    <property type="entry name" value="ARM-like"/>
</dbReference>
<protein>
    <submittedName>
        <fullName evidence="4">Uncharacterized protein</fullName>
    </submittedName>
</protein>
<dbReference type="OrthoDB" id="668540at2759"/>
<keyword evidence="1" id="KW-0677">Repeat</keyword>
<dbReference type="Gene3D" id="1.25.10.10">
    <property type="entry name" value="Leucine-rich Repeat Variant"/>
    <property type="match status" value="1"/>
</dbReference>